<accession>A0ABQ9X6G5</accession>
<keyword evidence="2" id="KW-1185">Reference proteome</keyword>
<proteinExistence type="predicted"/>
<name>A0ABQ9X6G5_9EUKA</name>
<reference evidence="1 2" key="1">
    <citation type="journal article" date="2022" name="bioRxiv">
        <title>Genomics of Preaxostyla Flagellates Illuminates Evolutionary Transitions and the Path Towards Mitochondrial Loss.</title>
        <authorList>
            <person name="Novak L.V.F."/>
            <person name="Treitli S.C."/>
            <person name="Pyrih J."/>
            <person name="Halakuc P."/>
            <person name="Pipaliya S.V."/>
            <person name="Vacek V."/>
            <person name="Brzon O."/>
            <person name="Soukal P."/>
            <person name="Eme L."/>
            <person name="Dacks J.B."/>
            <person name="Karnkowska A."/>
            <person name="Elias M."/>
            <person name="Hampl V."/>
        </authorList>
    </citation>
    <scope>NUCLEOTIDE SEQUENCE [LARGE SCALE GENOMIC DNA]</scope>
    <source>
        <strain evidence="1">NAU3</strain>
        <tissue evidence="1">Gut</tissue>
    </source>
</reference>
<dbReference type="Proteomes" id="UP001281761">
    <property type="component" value="Unassembled WGS sequence"/>
</dbReference>
<gene>
    <name evidence="1" type="ORF">BLNAU_17691</name>
</gene>
<comment type="caution">
    <text evidence="1">The sequence shown here is derived from an EMBL/GenBank/DDBJ whole genome shotgun (WGS) entry which is preliminary data.</text>
</comment>
<organism evidence="1 2">
    <name type="scientific">Blattamonas nauphoetae</name>
    <dbReference type="NCBI Taxonomy" id="2049346"/>
    <lineage>
        <taxon>Eukaryota</taxon>
        <taxon>Metamonada</taxon>
        <taxon>Preaxostyla</taxon>
        <taxon>Oxymonadida</taxon>
        <taxon>Blattamonas</taxon>
    </lineage>
</organism>
<evidence type="ECO:0000313" key="1">
    <source>
        <dbReference type="EMBL" id="KAK2947371.1"/>
    </source>
</evidence>
<protein>
    <submittedName>
        <fullName evidence="1">Uncharacterized protein</fullName>
    </submittedName>
</protein>
<dbReference type="EMBL" id="JARBJD010000203">
    <property type="protein sequence ID" value="KAK2947371.1"/>
    <property type="molecule type" value="Genomic_DNA"/>
</dbReference>
<sequence>MDLFFCLRAQPAIWTKTIEIDGDERDLLLVCADISETDESMLTVDRMIVASEYSPDQKFVFNARFSFPTSAFSKHPIGVVPSSVVVADGVASVGWLDEDELRPLWKKRKVSELAVDSSDSKYELQRASNQRAWMERDNKMREHDVSSCCFTAPSDRGHKHNSQKAAIDVISECRIRLNLVLPSMEAQQLRTCEAYGSSMILWDARVPHPLTQLLSCGREGFEKNGQEQ</sequence>
<evidence type="ECO:0000313" key="2">
    <source>
        <dbReference type="Proteomes" id="UP001281761"/>
    </source>
</evidence>